<dbReference type="Proteomes" id="UP001524435">
    <property type="component" value="Unassembled WGS sequence"/>
</dbReference>
<dbReference type="SUPFAM" id="SSF50494">
    <property type="entry name" value="Trypsin-like serine proteases"/>
    <property type="match status" value="1"/>
</dbReference>
<gene>
    <name evidence="1" type="ORF">NE663_00470</name>
</gene>
<accession>A0ABT1SHZ5</accession>
<keyword evidence="2" id="KW-1185">Reference proteome</keyword>
<protein>
    <recommendedName>
        <fullName evidence="3">Serine protease</fullName>
    </recommendedName>
</protein>
<dbReference type="EMBL" id="JANGCH010000001">
    <property type="protein sequence ID" value="MCQ5120735.1"/>
    <property type="molecule type" value="Genomic_DNA"/>
</dbReference>
<comment type="caution">
    <text evidence="1">The sequence shown here is derived from an EMBL/GenBank/DDBJ whole genome shotgun (WGS) entry which is preliminary data.</text>
</comment>
<dbReference type="InterPro" id="IPR009003">
    <property type="entry name" value="Peptidase_S1_PA"/>
</dbReference>
<evidence type="ECO:0000313" key="2">
    <source>
        <dbReference type="Proteomes" id="UP001524435"/>
    </source>
</evidence>
<reference evidence="1 2" key="1">
    <citation type="submission" date="2022-06" db="EMBL/GenBank/DDBJ databases">
        <title>Isolation of gut microbiota from human fecal samples.</title>
        <authorList>
            <person name="Pamer E.G."/>
            <person name="Barat B."/>
            <person name="Waligurski E."/>
            <person name="Medina S."/>
            <person name="Paddock L."/>
            <person name="Mostad J."/>
        </authorList>
    </citation>
    <scope>NUCLEOTIDE SEQUENCE [LARGE SCALE GENOMIC DNA]</scope>
    <source>
        <strain evidence="1 2">DFI.6.1</strain>
    </source>
</reference>
<name>A0ABT1SHZ5_9FIRM</name>
<sequence>MNPVSISEQMMYNTIRLETESGCGTGSYFNYKIGDYLIPVIITNKHVVNYNEHEKVTFFVHTKDNNGNPSGNIKIQYDANWIFHKDKDLCFCYVNPIFEEVKKRYHKEVFYIANGIDLIPDQKKLEELSALEELVMVGYPIGLWDKVNNFPIFRKGFTACHPGIDFNEKGIGLVDMACFPGSSGSPIYILNEGGYRDKRETHI</sequence>
<dbReference type="RefSeq" id="WP_256197223.1">
    <property type="nucleotide sequence ID" value="NZ_JANGCH010000001.1"/>
</dbReference>
<proteinExistence type="predicted"/>
<evidence type="ECO:0000313" key="1">
    <source>
        <dbReference type="EMBL" id="MCQ5120735.1"/>
    </source>
</evidence>
<dbReference type="InterPro" id="IPR043504">
    <property type="entry name" value="Peptidase_S1_PA_chymotrypsin"/>
</dbReference>
<organism evidence="1 2">
    <name type="scientific">Massilicoli timonensis</name>
    <dbReference type="NCBI Taxonomy" id="2015901"/>
    <lineage>
        <taxon>Bacteria</taxon>
        <taxon>Bacillati</taxon>
        <taxon>Bacillota</taxon>
        <taxon>Erysipelotrichia</taxon>
        <taxon>Erysipelotrichales</taxon>
        <taxon>Erysipelotrichaceae</taxon>
        <taxon>Massilicoli</taxon>
    </lineage>
</organism>
<evidence type="ECO:0008006" key="3">
    <source>
        <dbReference type="Google" id="ProtNLM"/>
    </source>
</evidence>
<dbReference type="Gene3D" id="2.40.10.10">
    <property type="entry name" value="Trypsin-like serine proteases"/>
    <property type="match status" value="2"/>
</dbReference>